<dbReference type="InterPro" id="IPR003594">
    <property type="entry name" value="HATPase_dom"/>
</dbReference>
<proteinExistence type="predicted"/>
<comment type="subcellular location">
    <subcellularLocation>
        <location evidence="2">Cell membrane</location>
    </subcellularLocation>
</comment>
<dbReference type="AlphaFoldDB" id="A0A8J2TVF8"/>
<dbReference type="PROSITE" id="PS50109">
    <property type="entry name" value="HIS_KIN"/>
    <property type="match status" value="1"/>
</dbReference>
<evidence type="ECO:0000259" key="13">
    <source>
        <dbReference type="PROSITE" id="PS50109"/>
    </source>
</evidence>
<feature type="domain" description="HAMP" evidence="14">
    <location>
        <begin position="212"/>
        <end position="265"/>
    </location>
</feature>
<dbReference type="InterPro" id="IPR004358">
    <property type="entry name" value="Sig_transdc_His_kin-like_C"/>
</dbReference>
<dbReference type="SMART" id="SM00387">
    <property type="entry name" value="HATPase_c"/>
    <property type="match status" value="1"/>
</dbReference>
<dbReference type="FunFam" id="1.10.287.130:FF:000001">
    <property type="entry name" value="Two-component sensor histidine kinase"/>
    <property type="match status" value="1"/>
</dbReference>
<dbReference type="RefSeq" id="WP_229744848.1">
    <property type="nucleotide sequence ID" value="NZ_BMFY01000001.1"/>
</dbReference>
<comment type="catalytic activity">
    <reaction evidence="1">
        <text>ATP + protein L-histidine = ADP + protein N-phospho-L-histidine.</text>
        <dbReference type="EC" id="2.7.13.3"/>
    </reaction>
</comment>
<keyword evidence="4" id="KW-0597">Phosphoprotein</keyword>
<accession>A0A8J2TVF8</accession>
<dbReference type="Pfam" id="PF02518">
    <property type="entry name" value="HATPase_c"/>
    <property type="match status" value="1"/>
</dbReference>
<dbReference type="CDD" id="cd00082">
    <property type="entry name" value="HisKA"/>
    <property type="match status" value="1"/>
</dbReference>
<dbReference type="CDD" id="cd06225">
    <property type="entry name" value="HAMP"/>
    <property type="match status" value="1"/>
</dbReference>
<evidence type="ECO:0000256" key="11">
    <source>
        <dbReference type="SAM" id="MobiDB-lite"/>
    </source>
</evidence>
<keyword evidence="10 12" id="KW-0472">Membrane</keyword>
<comment type="caution">
    <text evidence="15">The sequence shown here is derived from an EMBL/GenBank/DDBJ whole genome shotgun (WGS) entry which is preliminary data.</text>
</comment>
<dbReference type="SUPFAM" id="SSF158472">
    <property type="entry name" value="HAMP domain-like"/>
    <property type="match status" value="1"/>
</dbReference>
<keyword evidence="7" id="KW-0418">Kinase</keyword>
<dbReference type="Proteomes" id="UP000616114">
    <property type="component" value="Unassembled WGS sequence"/>
</dbReference>
<dbReference type="GO" id="GO:0000155">
    <property type="term" value="F:phosphorelay sensor kinase activity"/>
    <property type="evidence" value="ECO:0007669"/>
    <property type="project" value="InterPro"/>
</dbReference>
<reference evidence="15" key="1">
    <citation type="journal article" date="2014" name="Int. J. Syst. Evol. Microbiol.">
        <title>Complete genome sequence of Corynebacterium casei LMG S-19264T (=DSM 44701T), isolated from a smear-ripened cheese.</title>
        <authorList>
            <consortium name="US DOE Joint Genome Institute (JGI-PGF)"/>
            <person name="Walter F."/>
            <person name="Albersmeier A."/>
            <person name="Kalinowski J."/>
            <person name="Ruckert C."/>
        </authorList>
    </citation>
    <scope>NUCLEOTIDE SEQUENCE</scope>
    <source>
        <strain evidence="15">CGMCC 1.12785</strain>
    </source>
</reference>
<keyword evidence="6 12" id="KW-0812">Transmembrane</keyword>
<evidence type="ECO:0000256" key="8">
    <source>
        <dbReference type="ARBA" id="ARBA00022989"/>
    </source>
</evidence>
<dbReference type="InterPro" id="IPR003660">
    <property type="entry name" value="HAMP_dom"/>
</dbReference>
<dbReference type="Pfam" id="PF00672">
    <property type="entry name" value="HAMP"/>
    <property type="match status" value="1"/>
</dbReference>
<evidence type="ECO:0000256" key="2">
    <source>
        <dbReference type="ARBA" id="ARBA00004236"/>
    </source>
</evidence>
<dbReference type="PRINTS" id="PR00344">
    <property type="entry name" value="BCTRLSENSOR"/>
</dbReference>
<dbReference type="Gene3D" id="1.10.287.130">
    <property type="match status" value="1"/>
</dbReference>
<protein>
    <recommendedName>
        <fullName evidence="3">histidine kinase</fullName>
        <ecNumber evidence="3">2.7.13.3</ecNumber>
    </recommendedName>
</protein>
<dbReference type="Pfam" id="PF00512">
    <property type="entry name" value="HisKA"/>
    <property type="match status" value="1"/>
</dbReference>
<gene>
    <name evidence="15" type="ORF">GCM10011333_02880</name>
</gene>
<evidence type="ECO:0000256" key="12">
    <source>
        <dbReference type="SAM" id="Phobius"/>
    </source>
</evidence>
<dbReference type="InterPro" id="IPR005467">
    <property type="entry name" value="His_kinase_dom"/>
</dbReference>
<dbReference type="EC" id="2.7.13.3" evidence="3"/>
<evidence type="ECO:0000256" key="4">
    <source>
        <dbReference type="ARBA" id="ARBA00022553"/>
    </source>
</evidence>
<feature type="region of interest" description="Disordered" evidence="11">
    <location>
        <begin position="428"/>
        <end position="466"/>
    </location>
</feature>
<feature type="domain" description="Histidine kinase" evidence="13">
    <location>
        <begin position="280"/>
        <end position="551"/>
    </location>
</feature>
<dbReference type="SMART" id="SM00388">
    <property type="entry name" value="HisKA"/>
    <property type="match status" value="1"/>
</dbReference>
<dbReference type="InterPro" id="IPR036097">
    <property type="entry name" value="HisK_dim/P_sf"/>
</dbReference>
<name>A0A8J2TVF8_9MICO</name>
<dbReference type="GO" id="GO:0005886">
    <property type="term" value="C:plasma membrane"/>
    <property type="evidence" value="ECO:0007669"/>
    <property type="project" value="UniProtKB-SubCell"/>
</dbReference>
<keyword evidence="16" id="KW-1185">Reference proteome</keyword>
<reference evidence="15" key="2">
    <citation type="submission" date="2020-09" db="EMBL/GenBank/DDBJ databases">
        <authorList>
            <person name="Sun Q."/>
            <person name="Zhou Y."/>
        </authorList>
    </citation>
    <scope>NUCLEOTIDE SEQUENCE</scope>
    <source>
        <strain evidence="15">CGMCC 1.12785</strain>
    </source>
</reference>
<dbReference type="InterPro" id="IPR036890">
    <property type="entry name" value="HATPase_C_sf"/>
</dbReference>
<dbReference type="SUPFAM" id="SSF47384">
    <property type="entry name" value="Homodimeric domain of signal transducing histidine kinase"/>
    <property type="match status" value="1"/>
</dbReference>
<evidence type="ECO:0000256" key="6">
    <source>
        <dbReference type="ARBA" id="ARBA00022692"/>
    </source>
</evidence>
<dbReference type="PANTHER" id="PTHR45436">
    <property type="entry name" value="SENSOR HISTIDINE KINASE YKOH"/>
    <property type="match status" value="1"/>
</dbReference>
<feature type="compositionally biased region" description="Basic and acidic residues" evidence="11">
    <location>
        <begin position="560"/>
        <end position="571"/>
    </location>
</feature>
<keyword evidence="5" id="KW-0808">Transferase</keyword>
<evidence type="ECO:0000256" key="1">
    <source>
        <dbReference type="ARBA" id="ARBA00000085"/>
    </source>
</evidence>
<dbReference type="InterPro" id="IPR050428">
    <property type="entry name" value="TCS_sensor_his_kinase"/>
</dbReference>
<evidence type="ECO:0000256" key="10">
    <source>
        <dbReference type="ARBA" id="ARBA00023136"/>
    </source>
</evidence>
<keyword evidence="8 12" id="KW-1133">Transmembrane helix</keyword>
<dbReference type="PROSITE" id="PS50885">
    <property type="entry name" value="HAMP"/>
    <property type="match status" value="1"/>
</dbReference>
<evidence type="ECO:0000256" key="3">
    <source>
        <dbReference type="ARBA" id="ARBA00012438"/>
    </source>
</evidence>
<keyword evidence="9" id="KW-0902">Two-component regulatory system</keyword>
<feature type="transmembrane region" description="Helical" evidence="12">
    <location>
        <begin position="192"/>
        <end position="211"/>
    </location>
</feature>
<evidence type="ECO:0000313" key="15">
    <source>
        <dbReference type="EMBL" id="GGA03571.1"/>
    </source>
</evidence>
<feature type="region of interest" description="Disordered" evidence="11">
    <location>
        <begin position="549"/>
        <end position="571"/>
    </location>
</feature>
<dbReference type="EMBL" id="BMFY01000001">
    <property type="protein sequence ID" value="GGA03571.1"/>
    <property type="molecule type" value="Genomic_DNA"/>
</dbReference>
<evidence type="ECO:0000256" key="9">
    <source>
        <dbReference type="ARBA" id="ARBA00023012"/>
    </source>
</evidence>
<dbReference type="Gene3D" id="3.30.565.10">
    <property type="entry name" value="Histidine kinase-like ATPase, C-terminal domain"/>
    <property type="match status" value="1"/>
</dbReference>
<organism evidence="15 16">
    <name type="scientific">Sediminivirga luteola</name>
    <dbReference type="NCBI Taxonomy" id="1774748"/>
    <lineage>
        <taxon>Bacteria</taxon>
        <taxon>Bacillati</taxon>
        <taxon>Actinomycetota</taxon>
        <taxon>Actinomycetes</taxon>
        <taxon>Micrococcales</taxon>
        <taxon>Brevibacteriaceae</taxon>
        <taxon>Sediminivirga</taxon>
    </lineage>
</organism>
<dbReference type="SUPFAM" id="SSF55874">
    <property type="entry name" value="ATPase domain of HSP90 chaperone/DNA topoisomerase II/histidine kinase"/>
    <property type="match status" value="1"/>
</dbReference>
<dbReference type="Gene3D" id="6.10.340.10">
    <property type="match status" value="1"/>
</dbReference>
<evidence type="ECO:0000256" key="7">
    <source>
        <dbReference type="ARBA" id="ARBA00022777"/>
    </source>
</evidence>
<evidence type="ECO:0000256" key="5">
    <source>
        <dbReference type="ARBA" id="ARBA00022679"/>
    </source>
</evidence>
<dbReference type="PANTHER" id="PTHR45436:SF5">
    <property type="entry name" value="SENSOR HISTIDINE KINASE TRCS"/>
    <property type="match status" value="1"/>
</dbReference>
<sequence>MARQRGFLARSASSGQKMLLWEEWSLTRKLVSILVTLILLALLGTSAWSLQNLRHSLIERTDERLIQTSEALALTAAEQVLLPSGLASADDANAEELLQTLLPGQYYVQFFRADGTPVSDPVSPDPHNRPLLPRIDASLVTARNGEPFTVEGTGSNWRARVLTVQNTDFVVAIALPFEQDIDGITERARNTMIGIGIIALGLAGGVGYIIVTHTFRPLREIQDTAARIAAGDLSQRVRPYPRNTEMGRLAASLNTMLGKIERNFDGQSRSERRMRQFVADASHELRTPLVTIRGYAELYRQGAIAKPEDVSAAMRRIEAEALRLGALVDDLVALARLDEQQEVKKSLVDAFEIVRDAAADAAAQAPERDISLMSLDGGEAQPVGPVYGAESQLRQVIVNLSGNAIRHTPAGSPIEFAIGEMRIADQQPAPAPASTDAAQMSTAELRVRRKQTGSQPRIVPDVGARHDGAKASGRYVCIEIRDHGDGIAEEDIPRIFERFTRLDSSRNRDTGGSGLGLSIVRAIVERHAGEITVHQTEGGGATFRVLLPVADSPPAEAEDSAQHQKKEEGKP</sequence>
<dbReference type="InterPro" id="IPR003661">
    <property type="entry name" value="HisK_dim/P_dom"/>
</dbReference>
<dbReference type="SMART" id="SM00304">
    <property type="entry name" value="HAMP"/>
    <property type="match status" value="1"/>
</dbReference>
<evidence type="ECO:0000259" key="14">
    <source>
        <dbReference type="PROSITE" id="PS50885"/>
    </source>
</evidence>
<evidence type="ECO:0000313" key="16">
    <source>
        <dbReference type="Proteomes" id="UP000616114"/>
    </source>
</evidence>